<organism evidence="2 3">
    <name type="scientific">Chryseobacterium camelliae</name>
    <dbReference type="NCBI Taxonomy" id="1265445"/>
    <lineage>
        <taxon>Bacteria</taxon>
        <taxon>Pseudomonadati</taxon>
        <taxon>Bacteroidota</taxon>
        <taxon>Flavobacteriia</taxon>
        <taxon>Flavobacteriales</taxon>
        <taxon>Weeksellaceae</taxon>
        <taxon>Chryseobacterium group</taxon>
        <taxon>Chryseobacterium</taxon>
    </lineage>
</organism>
<evidence type="ECO:0000256" key="1">
    <source>
        <dbReference type="SAM" id="SignalP"/>
    </source>
</evidence>
<evidence type="ECO:0000313" key="2">
    <source>
        <dbReference type="EMBL" id="WBV59129.1"/>
    </source>
</evidence>
<dbReference type="RefSeq" id="WP_271147535.1">
    <property type="nucleotide sequence ID" value="NZ_CP115859.1"/>
</dbReference>
<protein>
    <recommendedName>
        <fullName evidence="4">DUF5105 domain-containing protein</fullName>
    </recommendedName>
</protein>
<feature type="chain" id="PRO_5047312975" description="DUF5105 domain-containing protein" evidence="1">
    <location>
        <begin position="22"/>
        <end position="225"/>
    </location>
</feature>
<keyword evidence="1" id="KW-0732">Signal</keyword>
<evidence type="ECO:0008006" key="4">
    <source>
        <dbReference type="Google" id="ProtNLM"/>
    </source>
</evidence>
<feature type="signal peptide" evidence="1">
    <location>
        <begin position="1"/>
        <end position="21"/>
    </location>
</feature>
<dbReference type="Proteomes" id="UP001210978">
    <property type="component" value="Chromosome"/>
</dbReference>
<gene>
    <name evidence="2" type="ORF">PFY12_08630</name>
</gene>
<reference evidence="2 3" key="1">
    <citation type="submission" date="2023-01" db="EMBL/GenBank/DDBJ databases">
        <title>Complete genome of Chryseobacterium camelliae VAN22-5A.</title>
        <authorList>
            <person name="Zong G."/>
            <person name="Cao G."/>
        </authorList>
    </citation>
    <scope>NUCLEOTIDE SEQUENCE [LARGE SCALE GENOMIC DNA]</scope>
    <source>
        <strain evidence="2 3">VAN22-5A</strain>
    </source>
</reference>
<sequence>MKNYRIFLLLFFTMLGQQVIAQTEVKKPAEVFDMYFGTFVNNDDAALNKLNDYLKPTVEGQNAYQVDFKETSEEMLNSSVENFLSAFSKATASACKNEAKDYFVAMLGNFKKAKLAIKNVKIVPNEYIKDEKIAQIKYVVSFKVPSKLVTGPEGDTQKVKADELKKYLVQAVQDFKNADKTVQIEQEFSLYELKQENKIYYWNGGPDEIVSNLTDFYFGSFGSNE</sequence>
<name>A0ABY7QJ24_9FLAO</name>
<proteinExistence type="predicted"/>
<evidence type="ECO:0000313" key="3">
    <source>
        <dbReference type="Proteomes" id="UP001210978"/>
    </source>
</evidence>
<dbReference type="EMBL" id="CP115859">
    <property type="protein sequence ID" value="WBV59129.1"/>
    <property type="molecule type" value="Genomic_DNA"/>
</dbReference>
<keyword evidence="3" id="KW-1185">Reference proteome</keyword>
<accession>A0ABY7QJ24</accession>